<protein>
    <recommendedName>
        <fullName evidence="2">Integrator complex subunit 5 C-terminal domain-containing protein</fullName>
    </recommendedName>
</protein>
<accession>A0A8H7S9G7</accession>
<proteinExistence type="predicted"/>
<dbReference type="OrthoDB" id="69088at2759"/>
<dbReference type="EMBL" id="JAEPRB010000052">
    <property type="protein sequence ID" value="KAG2223933.1"/>
    <property type="molecule type" value="Genomic_DNA"/>
</dbReference>
<reference evidence="3 4" key="1">
    <citation type="submission" date="2020-12" db="EMBL/GenBank/DDBJ databases">
        <title>Metabolic potential, ecology and presence of endohyphal bacteria is reflected in genomic diversity of Mucoromycotina.</title>
        <authorList>
            <person name="Muszewska A."/>
            <person name="Okrasinska A."/>
            <person name="Steczkiewicz K."/>
            <person name="Drgas O."/>
            <person name="Orlowska M."/>
            <person name="Perlinska-Lenart U."/>
            <person name="Aleksandrzak-Piekarczyk T."/>
            <person name="Szatraj K."/>
            <person name="Zielenkiewicz U."/>
            <person name="Pilsyk S."/>
            <person name="Malc E."/>
            <person name="Mieczkowski P."/>
            <person name="Kruszewska J.S."/>
            <person name="Biernat P."/>
            <person name="Pawlowska J."/>
        </authorList>
    </citation>
    <scope>NUCLEOTIDE SEQUENCE [LARGE SCALE GENOMIC DNA]</scope>
    <source>
        <strain evidence="3 4">CBS 142.35</strain>
    </source>
</reference>
<evidence type="ECO:0000313" key="4">
    <source>
        <dbReference type="Proteomes" id="UP000646827"/>
    </source>
</evidence>
<organism evidence="3 4">
    <name type="scientific">Circinella minor</name>
    <dbReference type="NCBI Taxonomy" id="1195481"/>
    <lineage>
        <taxon>Eukaryota</taxon>
        <taxon>Fungi</taxon>
        <taxon>Fungi incertae sedis</taxon>
        <taxon>Mucoromycota</taxon>
        <taxon>Mucoromycotina</taxon>
        <taxon>Mucoromycetes</taxon>
        <taxon>Mucorales</taxon>
        <taxon>Lichtheimiaceae</taxon>
        <taxon>Circinella</taxon>
    </lineage>
</organism>
<dbReference type="AlphaFoldDB" id="A0A8H7S9G7"/>
<sequence>MIKRYNDGIQESDIQIYLLGYLLSLPRIAPGVVNECWKDIFQRLYENNGLGDMFLHERDTKQSLVRTISGEIVSVASMFSTWLYTVAFDKSGLIMKHALDIAIALDAMAYDRRLNLQYLIPSGGKSIIDTLKPSFDQLDLEPASIDLVEWILPIIASTTSERGPDDLKIPLFLLQMTALRSDTSDVAISMFVALITRLDRETTKDRLQTDAGSRYLILNLVAAAEEKWPGIFETILEQVFSKAIAMHIANAGGSINVEKILANLSMLFEDARENDYHNRPGFDAFKRYMKQRWRQVLLLFVNHPSMECRALGYRLLSHSHFWENSGETGSDSKSVDPMIISKLLMDAWFRHMKNRYTFFKENQEESVLDELENLSGMHFVFYTVTCFCQNLGLAKAIFNAAIDGITGGALELFPNVDIEALRQEKTDLLSKVRNSGGVKGDTSKDSISAISYPNQRRPPQFLKVYPQLNEMLELQDQVYMDNIERSANLFCKFQDQKQYSQEHKSAINFHILSHLSVKWPSATAAVEAYDEALPMNIPCARDIAIGNAFKDHPVLFLIVERCSTNSRFPMDGLLRSVLVYFIVFWHMEQVAQAQTCLTFATQLDGTARLIVLMKHMLPSSFHDVYKLFPFMSARELGVILYQAIWPFIRGHRTVSDIPGLGTSGPSKSSAKQDIELETKCKLHLSTIYQERLQVLDSAPTWQETFKQIGSKLAL</sequence>
<dbReference type="Proteomes" id="UP000646827">
    <property type="component" value="Unassembled WGS sequence"/>
</dbReference>
<keyword evidence="4" id="KW-1185">Reference proteome</keyword>
<name>A0A8H7S9G7_9FUNG</name>
<comment type="caution">
    <text evidence="3">The sequence shown here is derived from an EMBL/GenBank/DDBJ whole genome shotgun (WGS) entry which is preliminary data.</text>
</comment>
<feature type="region of interest" description="Disordered" evidence="1">
    <location>
        <begin position="433"/>
        <end position="453"/>
    </location>
</feature>
<gene>
    <name evidence="3" type="ORF">INT45_009385</name>
</gene>
<dbReference type="Pfam" id="PF14838">
    <property type="entry name" value="INTS5_C"/>
    <property type="match status" value="1"/>
</dbReference>
<evidence type="ECO:0000313" key="3">
    <source>
        <dbReference type="EMBL" id="KAG2223933.1"/>
    </source>
</evidence>
<evidence type="ECO:0000259" key="2">
    <source>
        <dbReference type="Pfam" id="PF14838"/>
    </source>
</evidence>
<evidence type="ECO:0000256" key="1">
    <source>
        <dbReference type="SAM" id="MobiDB-lite"/>
    </source>
</evidence>
<dbReference type="InterPro" id="IPR029444">
    <property type="entry name" value="INTS5_C"/>
</dbReference>
<feature type="domain" description="Integrator complex subunit 5 C-terminal" evidence="2">
    <location>
        <begin position="540"/>
        <end position="653"/>
    </location>
</feature>